<dbReference type="Gene3D" id="3.30.1150.10">
    <property type="match status" value="1"/>
</dbReference>
<feature type="region of interest" description="Disordered" evidence="1">
    <location>
        <begin position="45"/>
        <end position="226"/>
    </location>
</feature>
<sequence>MRREEKLALGVAVVAHAALIAALTLSPPGKSIKPPPQRMVVTIADEVADKATSPEPNAQTAPDVAPALGEQQQAAEPETAPPAPVEKVQPAPPPPAPVERPQPRPEPPRPAPPKPQPKPQPVVRHEPRPEPRPQPRPEPRPQARPAPPKPAPARPAPARPAPVHTPAKPAPRQAEHAPGRDKPAPTPPRKAPQGGDRIGKDFLAGLPSNSNPGASHNPPAQTAGPDVRASLGMALSRQIKPHWQGPSGVEVDKLVTVVAWNLNPDGSLAGKPVIVSQSGITDANRAQAHRHAELAIRAVELAAPFNLPPQYYNSWKRVSAFRFDWKLSQ</sequence>
<gene>
    <name evidence="2" type="ORF">J2792_001221</name>
</gene>
<accession>A0ABU1MJ49</accession>
<feature type="compositionally biased region" description="Polar residues" evidence="1">
    <location>
        <begin position="207"/>
        <end position="220"/>
    </location>
</feature>
<reference evidence="2 3" key="1">
    <citation type="submission" date="2023-07" db="EMBL/GenBank/DDBJ databases">
        <title>Sorghum-associated microbial communities from plants grown in Nebraska, USA.</title>
        <authorList>
            <person name="Schachtman D."/>
        </authorList>
    </citation>
    <scope>NUCLEOTIDE SEQUENCE [LARGE SCALE GENOMIC DNA]</scope>
    <source>
        <strain evidence="2 3">DS1027</strain>
    </source>
</reference>
<keyword evidence="3" id="KW-1185">Reference proteome</keyword>
<proteinExistence type="predicted"/>
<dbReference type="EMBL" id="JAVDRD010000002">
    <property type="protein sequence ID" value="MDR6510361.1"/>
    <property type="molecule type" value="Genomic_DNA"/>
</dbReference>
<feature type="compositionally biased region" description="Pro residues" evidence="1">
    <location>
        <begin position="108"/>
        <end position="120"/>
    </location>
</feature>
<feature type="compositionally biased region" description="Pro residues" evidence="1">
    <location>
        <begin position="79"/>
        <end position="100"/>
    </location>
</feature>
<protein>
    <submittedName>
        <fullName evidence="2">Outer membrane biosynthesis protein TonB</fullName>
    </submittedName>
</protein>
<comment type="caution">
    <text evidence="2">The sequence shown here is derived from an EMBL/GenBank/DDBJ whole genome shotgun (WGS) entry which is preliminary data.</text>
</comment>
<dbReference type="PRINTS" id="PR01217">
    <property type="entry name" value="PRICHEXTENSN"/>
</dbReference>
<evidence type="ECO:0000313" key="3">
    <source>
        <dbReference type="Proteomes" id="UP001184150"/>
    </source>
</evidence>
<evidence type="ECO:0000256" key="1">
    <source>
        <dbReference type="SAM" id="MobiDB-lite"/>
    </source>
</evidence>
<feature type="compositionally biased region" description="Pro residues" evidence="1">
    <location>
        <begin position="142"/>
        <end position="160"/>
    </location>
</feature>
<feature type="compositionally biased region" description="Basic and acidic residues" evidence="1">
    <location>
        <begin position="123"/>
        <end position="141"/>
    </location>
</feature>
<evidence type="ECO:0000313" key="2">
    <source>
        <dbReference type="EMBL" id="MDR6510361.1"/>
    </source>
</evidence>
<feature type="compositionally biased region" description="Basic and acidic residues" evidence="1">
    <location>
        <begin position="173"/>
        <end position="183"/>
    </location>
</feature>
<organism evidence="2 3">
    <name type="scientific">Novosphingobium capsulatum</name>
    <dbReference type="NCBI Taxonomy" id="13688"/>
    <lineage>
        <taxon>Bacteria</taxon>
        <taxon>Pseudomonadati</taxon>
        <taxon>Pseudomonadota</taxon>
        <taxon>Alphaproteobacteria</taxon>
        <taxon>Sphingomonadales</taxon>
        <taxon>Sphingomonadaceae</taxon>
        <taxon>Novosphingobium</taxon>
    </lineage>
</organism>
<name>A0ABU1MJ49_9SPHN</name>
<dbReference type="Proteomes" id="UP001184150">
    <property type="component" value="Unassembled WGS sequence"/>
</dbReference>